<sequence>MNSQVILIIAAIATVYIVLGILTRVTYIR</sequence>
<dbReference type="Proteomes" id="UP000254052">
    <property type="component" value="Unassembled WGS sequence"/>
</dbReference>
<keyword evidence="1" id="KW-1133">Transmembrane helix</keyword>
<evidence type="ECO:0000313" key="2">
    <source>
        <dbReference type="EMBL" id="STL52937.1"/>
    </source>
</evidence>
<evidence type="ECO:0000313" key="3">
    <source>
        <dbReference type="Proteomes" id="UP000254052"/>
    </source>
</evidence>
<name>A0A377B8Z2_ECOLX</name>
<reference evidence="2 3" key="1">
    <citation type="submission" date="2018-06" db="EMBL/GenBank/DDBJ databases">
        <authorList>
            <consortium name="Pathogen Informatics"/>
            <person name="Doyle S."/>
        </authorList>
    </citation>
    <scope>NUCLEOTIDE SEQUENCE [LARGE SCALE GENOMIC DNA]</scope>
    <source>
        <strain evidence="2 3">NCTC9962</strain>
    </source>
</reference>
<evidence type="ECO:0000256" key="1">
    <source>
        <dbReference type="SAM" id="Phobius"/>
    </source>
</evidence>
<keyword evidence="1" id="KW-0812">Transmembrane</keyword>
<feature type="transmembrane region" description="Helical" evidence="1">
    <location>
        <begin position="6"/>
        <end position="27"/>
    </location>
</feature>
<accession>A0A377B8Z2</accession>
<keyword evidence="1" id="KW-0472">Membrane</keyword>
<proteinExistence type="predicted"/>
<gene>
    <name evidence="2" type="ORF">NCTC9962_04159</name>
</gene>
<dbReference type="EMBL" id="UGED01000009">
    <property type="protein sequence ID" value="STL52937.1"/>
    <property type="molecule type" value="Genomic_DNA"/>
</dbReference>
<organism evidence="2 3">
    <name type="scientific">Escherichia coli</name>
    <dbReference type="NCBI Taxonomy" id="562"/>
    <lineage>
        <taxon>Bacteria</taxon>
        <taxon>Pseudomonadati</taxon>
        <taxon>Pseudomonadota</taxon>
        <taxon>Gammaproteobacteria</taxon>
        <taxon>Enterobacterales</taxon>
        <taxon>Enterobacteriaceae</taxon>
        <taxon>Escherichia</taxon>
    </lineage>
</organism>
<dbReference type="AlphaFoldDB" id="A0A377B8Z2"/>
<protein>
    <submittedName>
        <fullName evidence="2">Multidrug efflux system subunit MdtC</fullName>
    </submittedName>
</protein>